<dbReference type="KEGG" id="smao:CAG99_23630"/>
<accession>A0A1W7D2W2</accession>
<organism evidence="1 2">
    <name type="scientific">Streptomyces marincola</name>
    <dbReference type="NCBI Taxonomy" id="2878388"/>
    <lineage>
        <taxon>Bacteria</taxon>
        <taxon>Bacillati</taxon>
        <taxon>Actinomycetota</taxon>
        <taxon>Actinomycetes</taxon>
        <taxon>Kitasatosporales</taxon>
        <taxon>Streptomycetaceae</taxon>
        <taxon>Streptomyces</taxon>
    </lineage>
</organism>
<gene>
    <name evidence="1" type="ORF">CAG99_23630</name>
</gene>
<proteinExistence type="predicted"/>
<sequence length="245" mass="24452">MGSDLAHAVRQQLSLGRLLPLGGPADGAWLAERAAAPVLRGAAERVPGVVVEELRVAPAGDAVAALAAGAPPSALPPGPLRVKAVVVADAALPLPRTAAAVRAALAGAAAERLGLAVTDVDLTVRDVLTARELTDLRTRGRPQATSAPPGTVSENAENAENAEARVAAAVLAVPGVRGLTDVPGGRLRAVEIPADGRRPVRVQVAVDEAHRALDVARAVARAASAAAGRAGGAAVVVTDTVRAGR</sequence>
<evidence type="ECO:0008006" key="3">
    <source>
        <dbReference type="Google" id="ProtNLM"/>
    </source>
</evidence>
<dbReference type="EMBL" id="CP021121">
    <property type="protein sequence ID" value="ARQ71418.1"/>
    <property type="molecule type" value="Genomic_DNA"/>
</dbReference>
<name>A0A1W7D2W2_9ACTN</name>
<evidence type="ECO:0000313" key="2">
    <source>
        <dbReference type="Proteomes" id="UP000194218"/>
    </source>
</evidence>
<protein>
    <recommendedName>
        <fullName evidence="3">Nucleopolyhedrovirus P10 family protein</fullName>
    </recommendedName>
</protein>
<dbReference type="Proteomes" id="UP000194218">
    <property type="component" value="Chromosome"/>
</dbReference>
<evidence type="ECO:0000313" key="1">
    <source>
        <dbReference type="EMBL" id="ARQ71418.1"/>
    </source>
</evidence>
<dbReference type="AlphaFoldDB" id="A0A1W7D2W2"/>
<reference evidence="1 2" key="1">
    <citation type="submission" date="2017-05" db="EMBL/GenBank/DDBJ databases">
        <title>Complete genome sequence of Streptomyces sp. SCSIO 03032 revealed the diverse biosynthetic pathways for its bioactive secondary metabolites.</title>
        <authorList>
            <person name="Ma L."/>
            <person name="Zhu Y."/>
            <person name="Zhang W."/>
            <person name="Zhang G."/>
            <person name="Tian X."/>
            <person name="Zhang S."/>
            <person name="Zhang C."/>
        </authorList>
    </citation>
    <scope>NUCLEOTIDE SEQUENCE [LARGE SCALE GENOMIC DNA]</scope>
    <source>
        <strain evidence="1 2">SCSIO 03032</strain>
    </source>
</reference>
<dbReference type="RefSeq" id="WP_086161259.1">
    <property type="nucleotide sequence ID" value="NZ_CP021121.1"/>
</dbReference>
<keyword evidence="2" id="KW-1185">Reference proteome</keyword>